<accession>A0A2P5KAQ7</accession>
<sequence length="43" mass="4949">MKLGNTGLTISRLRMRTMTFGVQTDEDISLAILNAVKLYQERY</sequence>
<organism evidence="1 2">
    <name type="scientific">Mycetohabitans endofungorum</name>
    <dbReference type="NCBI Taxonomy" id="417203"/>
    <lineage>
        <taxon>Bacteria</taxon>
        <taxon>Pseudomonadati</taxon>
        <taxon>Pseudomonadota</taxon>
        <taxon>Betaproteobacteria</taxon>
        <taxon>Burkholderiales</taxon>
        <taxon>Burkholderiaceae</taxon>
        <taxon>Mycetohabitans</taxon>
    </lineage>
</organism>
<gene>
    <name evidence="1" type="ORF">B0O95_106199</name>
</gene>
<proteinExistence type="predicted"/>
<dbReference type="RefSeq" id="WP_255779272.1">
    <property type="nucleotide sequence ID" value="NZ_CP062179.1"/>
</dbReference>
<name>A0A2P5KAQ7_9BURK</name>
<evidence type="ECO:0000313" key="1">
    <source>
        <dbReference type="EMBL" id="PPB83808.1"/>
    </source>
</evidence>
<protein>
    <submittedName>
        <fullName evidence="1">Uncharacterized protein</fullName>
    </submittedName>
</protein>
<dbReference type="AlphaFoldDB" id="A0A2P5KAQ7"/>
<comment type="caution">
    <text evidence="1">The sequence shown here is derived from an EMBL/GenBank/DDBJ whole genome shotgun (WGS) entry which is preliminary data.</text>
</comment>
<dbReference type="EMBL" id="PRDW01000006">
    <property type="protein sequence ID" value="PPB83808.1"/>
    <property type="molecule type" value="Genomic_DNA"/>
</dbReference>
<evidence type="ECO:0000313" key="2">
    <source>
        <dbReference type="Proteomes" id="UP000243096"/>
    </source>
</evidence>
<keyword evidence="2" id="KW-1185">Reference proteome</keyword>
<dbReference type="Proteomes" id="UP000243096">
    <property type="component" value="Unassembled WGS sequence"/>
</dbReference>
<reference evidence="1 2" key="1">
    <citation type="submission" date="2018-01" db="EMBL/GenBank/DDBJ databases">
        <title>Genomic Encyclopedia of Type Strains, Phase III (KMG-III): the genomes of soil and plant-associated and newly described type strains.</title>
        <authorList>
            <person name="Whitman W."/>
        </authorList>
    </citation>
    <scope>NUCLEOTIDE SEQUENCE [LARGE SCALE GENOMIC DNA]</scope>
    <source>
        <strain evidence="1 2">HKI456</strain>
    </source>
</reference>